<feature type="region of interest" description="Disordered" evidence="5">
    <location>
        <begin position="1"/>
        <end position="21"/>
    </location>
</feature>
<dbReference type="SUPFAM" id="SSF56112">
    <property type="entry name" value="Protein kinase-like (PK-like)"/>
    <property type="match status" value="1"/>
</dbReference>
<dbReference type="Pfam" id="PF07714">
    <property type="entry name" value="PK_Tyr_Ser-Thr"/>
    <property type="match status" value="1"/>
</dbReference>
<dbReference type="GO" id="GO:0005524">
    <property type="term" value="F:ATP binding"/>
    <property type="evidence" value="ECO:0007669"/>
    <property type="project" value="UniProtKB-UniRule"/>
</dbReference>
<feature type="binding site" evidence="4">
    <location>
        <position position="363"/>
    </location>
    <ligand>
        <name>ATP</name>
        <dbReference type="ChEBI" id="CHEBI:30616"/>
    </ligand>
</feature>
<keyword evidence="8" id="KW-1185">Reference proteome</keyword>
<dbReference type="PROSITE" id="PS00107">
    <property type="entry name" value="PROTEIN_KINASE_ATP"/>
    <property type="match status" value="1"/>
</dbReference>
<proteinExistence type="predicted"/>
<protein>
    <submittedName>
        <fullName evidence="7">Protein tyrosine kinase</fullName>
    </submittedName>
</protein>
<dbReference type="InterPro" id="IPR000719">
    <property type="entry name" value="Prot_kinase_dom"/>
</dbReference>
<dbReference type="Proteomes" id="UP000602510">
    <property type="component" value="Unassembled WGS sequence"/>
</dbReference>
<evidence type="ECO:0000256" key="2">
    <source>
        <dbReference type="ARBA" id="ARBA00022741"/>
    </source>
</evidence>
<evidence type="ECO:0000313" key="8">
    <source>
        <dbReference type="Proteomes" id="UP000602510"/>
    </source>
</evidence>
<keyword evidence="1" id="KW-0723">Serine/threonine-protein kinase</keyword>
<dbReference type="InterPro" id="IPR001245">
    <property type="entry name" value="Ser-Thr/Tyr_kinase_cat_dom"/>
</dbReference>
<evidence type="ECO:0000256" key="3">
    <source>
        <dbReference type="ARBA" id="ARBA00022840"/>
    </source>
</evidence>
<dbReference type="PROSITE" id="PS00108">
    <property type="entry name" value="PROTEIN_KINASE_ST"/>
    <property type="match status" value="1"/>
</dbReference>
<feature type="region of interest" description="Disordered" evidence="5">
    <location>
        <begin position="123"/>
        <end position="142"/>
    </location>
</feature>
<accession>A0A833SR75</accession>
<feature type="compositionally biased region" description="Low complexity" evidence="5">
    <location>
        <begin position="124"/>
        <end position="133"/>
    </location>
</feature>
<organism evidence="7 8">
    <name type="scientific">Phytophthora infestans</name>
    <name type="common">Potato late blight agent</name>
    <name type="synonym">Botrytis infestans</name>
    <dbReference type="NCBI Taxonomy" id="4787"/>
    <lineage>
        <taxon>Eukaryota</taxon>
        <taxon>Sar</taxon>
        <taxon>Stramenopiles</taxon>
        <taxon>Oomycota</taxon>
        <taxon>Peronosporomycetes</taxon>
        <taxon>Peronosporales</taxon>
        <taxon>Peronosporaceae</taxon>
        <taxon>Phytophthora</taxon>
    </lineage>
</organism>
<keyword evidence="7" id="KW-0808">Transferase</keyword>
<dbReference type="EMBL" id="WSZM01000267">
    <property type="protein sequence ID" value="KAF4036463.1"/>
    <property type="molecule type" value="Genomic_DNA"/>
</dbReference>
<feature type="domain" description="Protein kinase" evidence="6">
    <location>
        <begin position="330"/>
        <end position="609"/>
    </location>
</feature>
<keyword evidence="7" id="KW-0418">Kinase</keyword>
<evidence type="ECO:0000313" key="7">
    <source>
        <dbReference type="EMBL" id="KAF4036463.1"/>
    </source>
</evidence>
<reference evidence="7" key="1">
    <citation type="submission" date="2020-04" db="EMBL/GenBank/DDBJ databases">
        <title>Hybrid Assembly of Korean Phytophthora infestans isolates.</title>
        <authorList>
            <person name="Prokchorchik M."/>
            <person name="Lee Y."/>
            <person name="Seo J."/>
            <person name="Cho J.-H."/>
            <person name="Park Y.-E."/>
            <person name="Jang D.-C."/>
            <person name="Im J.-S."/>
            <person name="Choi J.-G."/>
            <person name="Park H.-J."/>
            <person name="Lee G.-B."/>
            <person name="Lee Y.-G."/>
            <person name="Hong S.-Y."/>
            <person name="Cho K."/>
            <person name="Sohn K.H."/>
        </authorList>
    </citation>
    <scope>NUCLEOTIDE SEQUENCE</scope>
    <source>
        <strain evidence="7">KR_1_A1</strain>
    </source>
</reference>
<dbReference type="Gene3D" id="3.30.200.20">
    <property type="entry name" value="Phosphorylase Kinase, domain 1"/>
    <property type="match status" value="1"/>
</dbReference>
<dbReference type="PANTHER" id="PTHR44329">
    <property type="entry name" value="SERINE/THREONINE-PROTEIN KINASE TNNI3K-RELATED"/>
    <property type="match status" value="1"/>
</dbReference>
<dbReference type="AlphaFoldDB" id="A0A833SR75"/>
<evidence type="ECO:0000256" key="5">
    <source>
        <dbReference type="SAM" id="MobiDB-lite"/>
    </source>
</evidence>
<dbReference type="InterPro" id="IPR017441">
    <property type="entry name" value="Protein_kinase_ATP_BS"/>
</dbReference>
<evidence type="ECO:0000259" key="6">
    <source>
        <dbReference type="PROSITE" id="PS50011"/>
    </source>
</evidence>
<sequence>MPPGSASNTKRHTSRSAQSKHASICAVVSDTRCGSALLQKGGKCFSIKGNNSVHPVVPIARSLVLTPSTENTENTSTPYISTSQSPQNYLVKVRVLHGIDLHIPRTKTCQHPVRPQVNVTVNGSTTQSSTATQHARNHSTWKKDELKFRVSGRYQEPVEFKPDSGPSSYISMYVALACTACPCTSKTRDNAVNRVEIGEVGELQLPTKQNGDYEIAQFFPVIRRQQQHSHSSYALLPAGKIKLCIRVELEKNILDRVVTQPEIPKRPPFALPTNFGGVLQLKRKQLKATVAPDDNSQKSNNQQFDSSVSVQLLKEIANETKHDLINAENLKVEGQLGEGIHSCVSLGILHLESDTRGRQVAVKEFRHQHAVPPINVLRAFQQEYRILERCRNQNGQEYIVELLGVILEPRLVILMEYFSHSRHAHVGPVCICLQLILIFDLCEQKVTLGLKIARGIAWLHRHDMIHRDIKTHNILIGADLATPNARVKVGDLGSAVVWQQHEPLLLEEVGSSGYTAPEIFTHQGYGSKVDVWSFGVVLWEVASSSLHNRVNPFTGITGEEFVSKVQSGCRPHFAHTHQLCVKPVVEKCWTLNPSLRPTMDEVVNELEKLCSQL</sequence>
<dbReference type="InterPro" id="IPR011009">
    <property type="entry name" value="Kinase-like_dom_sf"/>
</dbReference>
<dbReference type="SMART" id="SM00220">
    <property type="entry name" value="S_TKc"/>
    <property type="match status" value="1"/>
</dbReference>
<comment type="caution">
    <text evidence="7">The sequence shown here is derived from an EMBL/GenBank/DDBJ whole genome shotgun (WGS) entry which is preliminary data.</text>
</comment>
<dbReference type="InterPro" id="IPR008271">
    <property type="entry name" value="Ser/Thr_kinase_AS"/>
</dbReference>
<dbReference type="GO" id="GO:0004674">
    <property type="term" value="F:protein serine/threonine kinase activity"/>
    <property type="evidence" value="ECO:0007669"/>
    <property type="project" value="UniProtKB-KW"/>
</dbReference>
<keyword evidence="2 4" id="KW-0547">Nucleotide-binding</keyword>
<evidence type="ECO:0000256" key="4">
    <source>
        <dbReference type="PROSITE-ProRule" id="PRU10141"/>
    </source>
</evidence>
<dbReference type="PROSITE" id="PS50011">
    <property type="entry name" value="PROTEIN_KINASE_DOM"/>
    <property type="match status" value="1"/>
</dbReference>
<name>A0A833SR75_PHYIN</name>
<dbReference type="Gene3D" id="1.10.510.10">
    <property type="entry name" value="Transferase(Phosphotransferase) domain 1"/>
    <property type="match status" value="1"/>
</dbReference>
<evidence type="ECO:0000256" key="1">
    <source>
        <dbReference type="ARBA" id="ARBA00022527"/>
    </source>
</evidence>
<keyword evidence="3 4" id="KW-0067">ATP-binding</keyword>
<dbReference type="InterPro" id="IPR051681">
    <property type="entry name" value="Ser/Thr_Kinases-Pseudokinases"/>
</dbReference>
<gene>
    <name evidence="7" type="ORF">GN244_ATG11573</name>
</gene>